<sequence length="540" mass="61844">MPGSCAVCGQPSSSICGGCKRLFYCSKEHQKLHWMKEHKGCCRAVYKLEQNDRLGRYLIASENISKGDVIFYESPLIVGPKTVTVPVCLGCHNVCNMDNYHECDGCGFPLCSPQCQVSDNHVDECYQMMKSNYRIKMDSKKKKNNDDNNGGGKEIFYFPIVPLRCILLKGKKNSEKYKKIMNLESHYDDRINKPLFDLYKKNVADFIRERLKMDDVDEKEILTITGILDTNAFEIVKNNVKLRGLYNVSSMLSHDCKPNTKHSFLQPDMTIVVTATRDIKSGELITATYTQTFWNTLSRREHLKTIKCFDCVCERCSDPSELGTYAGAIRCSKCTMTSDKNSVENCYVIPVDPLNSNSVWKCMNCQREMSHKQIKMGNDNLKNELTKSNVKTVTGLEEFLIKYGVYENGVLHSNNYHVVQVKHALIRLIGNTDGYTYSDISDDLLDRKIIYCQELLDFVDVVDPEYSNIRGEILNELQSSIVVQTKRQYNNDKITKQEAQSNLQNALNILKQVMEILKFDLNPQDFEKKILSLSKELDEE</sequence>
<dbReference type="GO" id="GO:0008757">
    <property type="term" value="F:S-adenosylmethionine-dependent methyltransferase activity"/>
    <property type="evidence" value="ECO:0007669"/>
    <property type="project" value="UniProtKB-ARBA"/>
</dbReference>
<dbReference type="InParanoid" id="E0VE69"/>
<dbReference type="Gene3D" id="6.10.140.2220">
    <property type="match status" value="2"/>
</dbReference>
<dbReference type="InterPro" id="IPR053010">
    <property type="entry name" value="SET_SmydA-8"/>
</dbReference>
<dbReference type="EMBL" id="AAZO01001500">
    <property type="status" value="NOT_ANNOTATED_CDS"/>
    <property type="molecule type" value="Genomic_DNA"/>
</dbReference>
<dbReference type="RefSeq" id="XP_002424413.1">
    <property type="nucleotide sequence ID" value="XM_002424368.1"/>
</dbReference>
<evidence type="ECO:0000313" key="9">
    <source>
        <dbReference type="Proteomes" id="UP000009046"/>
    </source>
</evidence>
<dbReference type="SUPFAM" id="SSF144232">
    <property type="entry name" value="HIT/MYND zinc finger-like"/>
    <property type="match status" value="1"/>
</dbReference>
<dbReference type="PROSITE" id="PS50280">
    <property type="entry name" value="SET"/>
    <property type="match status" value="1"/>
</dbReference>
<evidence type="ECO:0000256" key="4">
    <source>
        <dbReference type="PROSITE-ProRule" id="PRU00134"/>
    </source>
</evidence>
<dbReference type="OMA" id="KCFDCAC"/>
<accession>E0VE69</accession>
<keyword evidence="1" id="KW-0479">Metal-binding</keyword>
<dbReference type="EMBL" id="DS235088">
    <property type="protein sequence ID" value="EEB11675.1"/>
    <property type="molecule type" value="Genomic_DNA"/>
</dbReference>
<keyword evidence="3" id="KW-0862">Zinc</keyword>
<dbReference type="CDD" id="cd20071">
    <property type="entry name" value="SET_SMYD"/>
    <property type="match status" value="1"/>
</dbReference>
<dbReference type="GeneID" id="8233978"/>
<dbReference type="STRING" id="121224.E0VE69"/>
<dbReference type="AlphaFoldDB" id="E0VE69"/>
<evidence type="ECO:0000313" key="7">
    <source>
        <dbReference type="EMBL" id="EEB11675.1"/>
    </source>
</evidence>
<evidence type="ECO:0000256" key="3">
    <source>
        <dbReference type="ARBA" id="ARBA00022833"/>
    </source>
</evidence>
<dbReference type="VEuPathDB" id="VectorBase:PHUM128680"/>
<dbReference type="GO" id="GO:0008270">
    <property type="term" value="F:zinc ion binding"/>
    <property type="evidence" value="ECO:0007669"/>
    <property type="project" value="UniProtKB-KW"/>
</dbReference>
<evidence type="ECO:0000256" key="1">
    <source>
        <dbReference type="ARBA" id="ARBA00022723"/>
    </source>
</evidence>
<dbReference type="PANTHER" id="PTHR46455:SF1">
    <property type="entry name" value="SET AND MYND DOMAIN CONTAINING, ARTHROPOD-SPECIFIC, MEMBER 2"/>
    <property type="match status" value="1"/>
</dbReference>
<proteinExistence type="predicted"/>
<feature type="domain" description="SET" evidence="5">
    <location>
        <begin position="39"/>
        <end position="290"/>
    </location>
</feature>
<dbReference type="InterPro" id="IPR002893">
    <property type="entry name" value="Znf_MYND"/>
</dbReference>
<reference evidence="7" key="2">
    <citation type="submission" date="2007-04" db="EMBL/GenBank/DDBJ databases">
        <title>The genome of the human body louse.</title>
        <authorList>
            <consortium name="The Human Body Louse Genome Consortium"/>
            <person name="Kirkness E."/>
            <person name="Walenz B."/>
            <person name="Hass B."/>
            <person name="Bruggner R."/>
            <person name="Strausberg R."/>
        </authorList>
    </citation>
    <scope>NUCLEOTIDE SEQUENCE</scope>
    <source>
        <strain evidence="7">USDA</strain>
    </source>
</reference>
<dbReference type="PROSITE" id="PS01360">
    <property type="entry name" value="ZF_MYND_1"/>
    <property type="match status" value="1"/>
</dbReference>
<protein>
    <submittedName>
        <fullName evidence="7 8">Protein msta, isoform A, putative</fullName>
    </submittedName>
</protein>
<evidence type="ECO:0000256" key="2">
    <source>
        <dbReference type="ARBA" id="ARBA00022771"/>
    </source>
</evidence>
<feature type="domain" description="MYND-type" evidence="6">
    <location>
        <begin position="5"/>
        <end position="42"/>
    </location>
</feature>
<dbReference type="GO" id="GO:0008276">
    <property type="term" value="F:protein methyltransferase activity"/>
    <property type="evidence" value="ECO:0007669"/>
    <property type="project" value="UniProtKB-ARBA"/>
</dbReference>
<dbReference type="HOGENOM" id="CLU_024539_1_0_1"/>
<dbReference type="Pfam" id="PF00856">
    <property type="entry name" value="SET"/>
    <property type="match status" value="1"/>
</dbReference>
<dbReference type="SMART" id="SM00317">
    <property type="entry name" value="SET"/>
    <property type="match status" value="1"/>
</dbReference>
<dbReference type="SUPFAM" id="SSF82199">
    <property type="entry name" value="SET domain"/>
    <property type="match status" value="1"/>
</dbReference>
<dbReference type="Gene3D" id="2.170.270.10">
    <property type="entry name" value="SET domain"/>
    <property type="match status" value="1"/>
</dbReference>
<evidence type="ECO:0000313" key="8">
    <source>
        <dbReference type="EnsemblMetazoa" id="PHUM128680-PA"/>
    </source>
</evidence>
<evidence type="ECO:0000259" key="5">
    <source>
        <dbReference type="PROSITE" id="PS50280"/>
    </source>
</evidence>
<dbReference type="InterPro" id="IPR046341">
    <property type="entry name" value="SET_dom_sf"/>
</dbReference>
<dbReference type="Gene3D" id="1.10.220.160">
    <property type="match status" value="1"/>
</dbReference>
<dbReference type="InterPro" id="IPR001214">
    <property type="entry name" value="SET_dom"/>
</dbReference>
<keyword evidence="2 4" id="KW-0863">Zinc-finger</keyword>
<dbReference type="PROSITE" id="PS50865">
    <property type="entry name" value="ZF_MYND_2"/>
    <property type="match status" value="1"/>
</dbReference>
<evidence type="ECO:0000259" key="6">
    <source>
        <dbReference type="PROSITE" id="PS50865"/>
    </source>
</evidence>
<organism>
    <name type="scientific">Pediculus humanus subsp. corporis</name>
    <name type="common">Body louse</name>
    <dbReference type="NCBI Taxonomy" id="121224"/>
    <lineage>
        <taxon>Eukaryota</taxon>
        <taxon>Metazoa</taxon>
        <taxon>Ecdysozoa</taxon>
        <taxon>Arthropoda</taxon>
        <taxon>Hexapoda</taxon>
        <taxon>Insecta</taxon>
        <taxon>Pterygota</taxon>
        <taxon>Neoptera</taxon>
        <taxon>Paraneoptera</taxon>
        <taxon>Psocodea</taxon>
        <taxon>Troctomorpha</taxon>
        <taxon>Phthiraptera</taxon>
        <taxon>Anoplura</taxon>
        <taxon>Pediculidae</taxon>
        <taxon>Pediculus</taxon>
    </lineage>
</organism>
<dbReference type="PANTHER" id="PTHR46455">
    <property type="entry name" value="SET AND MYND DOMAIN CONTAINING, ARTHROPOD-SPECIFIC, MEMBER 4, ISOFORM A"/>
    <property type="match status" value="1"/>
</dbReference>
<dbReference type="eggNOG" id="KOG2084">
    <property type="taxonomic scope" value="Eukaryota"/>
</dbReference>
<dbReference type="CTD" id="8233978"/>
<dbReference type="Proteomes" id="UP000009046">
    <property type="component" value="Unassembled WGS sequence"/>
</dbReference>
<reference evidence="8" key="3">
    <citation type="submission" date="2021-02" db="UniProtKB">
        <authorList>
            <consortium name="EnsemblMetazoa"/>
        </authorList>
    </citation>
    <scope>IDENTIFICATION</scope>
    <source>
        <strain evidence="8">USDA</strain>
    </source>
</reference>
<dbReference type="KEGG" id="phu:Phum_PHUM128680"/>
<dbReference type="EnsemblMetazoa" id="PHUM128680-RA">
    <property type="protein sequence ID" value="PHUM128680-PA"/>
    <property type="gene ID" value="PHUM128680"/>
</dbReference>
<gene>
    <name evidence="8" type="primary">8233978</name>
    <name evidence="7" type="ORF">Phum_PHUM128680</name>
</gene>
<name>E0VE69_PEDHC</name>
<reference evidence="7" key="1">
    <citation type="submission" date="2007-04" db="EMBL/GenBank/DDBJ databases">
        <title>Annotation of Pediculus humanus corporis strain USDA.</title>
        <authorList>
            <person name="Kirkness E."/>
            <person name="Hannick L."/>
            <person name="Hass B."/>
            <person name="Bruggner R."/>
            <person name="Lawson D."/>
            <person name="Bidwell S."/>
            <person name="Joardar V."/>
            <person name="Caler E."/>
            <person name="Walenz B."/>
            <person name="Inman J."/>
            <person name="Schobel S."/>
            <person name="Galinsky K."/>
            <person name="Amedeo P."/>
            <person name="Strausberg R."/>
        </authorList>
    </citation>
    <scope>NUCLEOTIDE SEQUENCE</scope>
    <source>
        <strain evidence="7">USDA</strain>
    </source>
</reference>
<dbReference type="OrthoDB" id="265717at2759"/>
<dbReference type="GO" id="GO:0008170">
    <property type="term" value="F:N-methyltransferase activity"/>
    <property type="evidence" value="ECO:0007669"/>
    <property type="project" value="UniProtKB-ARBA"/>
</dbReference>
<dbReference type="Pfam" id="PF01753">
    <property type="entry name" value="zf-MYND"/>
    <property type="match status" value="1"/>
</dbReference>
<keyword evidence="9" id="KW-1185">Reference proteome</keyword>